<evidence type="ECO:0008006" key="5">
    <source>
        <dbReference type="Google" id="ProtNLM"/>
    </source>
</evidence>
<feature type="domain" description="Putative collagen-binding" evidence="1">
    <location>
        <begin position="568"/>
        <end position="650"/>
    </location>
</feature>
<gene>
    <name evidence="3" type="ORF">PbJCM13498_01850</name>
</gene>
<sequence length="655" mass="72964">MIMKSKVTFNKTGLYSIIASVLVVLAFATTSFARVNVESNLDGDGHVAISGELRQWHDVTLNLSGPFCSETDTAPNPFTDYRFTVTFEHESGTPKYTVPGYFAADGNAAESGANSGNIWRAHLSSDRTGKWTYHISFVRGPWVAISDLPGKSVAPFNGLTGSFVIKPTDKTGRDFRGKGRLQYVGRHYLQFAGTGEYFLKAGSDAPETLLGTADFDNTIAMKEKVPLKTWSAHLKDWKQGDPVWHGNKGKGLIGAINYLASKGVNSISFIPYNAGGDGDDVWPFVERNDKLHYDCSKLDQWGIVFSYAQQKGLYLHFKLQETENDDERKRKGADIIDIPRKADGRLPVPEALDGGVLGPERRLYLRELIARFGQNLALNWNLGEENTQTSEEQRAMAQYISDTDPYIHNIVIHTYPNMQDRVYPPLIGNGSALTGASLQNMYNETHAKTLQWVRASERAGKPWVVANDEQGSASFGVPPDPGYEGFSGTAGKGKDAYDLNDIRRYTLWGNLMAGGAGVEYYFGYKLPQNDIVAEDYRSRDKSWDYCRIALDFFKEKKIPFWEMENEDELVGNYAHDNSLYCFASKSELYLVYLPHGGRATLDMTLAAGEFSVSWFNPREGGALFPDKIVDGGQPVLLNAPSKNDDWLAVVKRQRP</sequence>
<dbReference type="Gene3D" id="2.60.40.10">
    <property type="entry name" value="Immunoglobulins"/>
    <property type="match status" value="1"/>
</dbReference>
<evidence type="ECO:0000313" key="4">
    <source>
        <dbReference type="Proteomes" id="UP000391834"/>
    </source>
</evidence>
<protein>
    <recommendedName>
        <fullName evidence="5">DUF5060 domain-containing protein</fullName>
    </recommendedName>
</protein>
<reference evidence="3 4" key="1">
    <citation type="submission" date="2019-10" db="EMBL/GenBank/DDBJ databases">
        <title>Prolixibacter strains distinguished by the presence of nitrate reductase genes were adept at nitrate-dependent anaerobic corrosion of metallic iron and carbon steel.</title>
        <authorList>
            <person name="Iino T."/>
            <person name="Shono N."/>
            <person name="Ito K."/>
            <person name="Nakamura R."/>
            <person name="Sueoka K."/>
            <person name="Harayama S."/>
            <person name="Ohkuma M."/>
        </authorList>
    </citation>
    <scope>NUCLEOTIDE SEQUENCE [LARGE SCALE GENOMIC DNA]</scope>
    <source>
        <strain evidence="3 4">JCM 13498</strain>
    </source>
</reference>
<dbReference type="InterPro" id="IPR013783">
    <property type="entry name" value="Ig-like_fold"/>
</dbReference>
<dbReference type="EMBL" id="BLAX01000001">
    <property type="protein sequence ID" value="GET31322.1"/>
    <property type="molecule type" value="Genomic_DNA"/>
</dbReference>
<dbReference type="Pfam" id="PF12904">
    <property type="entry name" value="Collagen_bind_2"/>
    <property type="match status" value="1"/>
</dbReference>
<evidence type="ECO:0000259" key="2">
    <source>
        <dbReference type="Pfam" id="PF16586"/>
    </source>
</evidence>
<dbReference type="Proteomes" id="UP000391834">
    <property type="component" value="Unassembled WGS sequence"/>
</dbReference>
<dbReference type="AlphaFoldDB" id="A0A5M4ATU7"/>
<accession>A0A5M4ATU7</accession>
<organism evidence="3 4">
    <name type="scientific">Prolixibacter bellariivorans</name>
    <dbReference type="NCBI Taxonomy" id="314319"/>
    <lineage>
        <taxon>Bacteria</taxon>
        <taxon>Pseudomonadati</taxon>
        <taxon>Bacteroidota</taxon>
        <taxon>Bacteroidia</taxon>
        <taxon>Marinilabiliales</taxon>
        <taxon>Prolixibacteraceae</taxon>
        <taxon>Prolixibacter</taxon>
    </lineage>
</organism>
<keyword evidence="4" id="KW-1185">Reference proteome</keyword>
<name>A0A5M4ATU7_9BACT</name>
<proteinExistence type="predicted"/>
<dbReference type="InterPro" id="IPR032260">
    <property type="entry name" value="DUF5060"/>
</dbReference>
<feature type="domain" description="DUF5060" evidence="2">
    <location>
        <begin position="53"/>
        <end position="137"/>
    </location>
</feature>
<evidence type="ECO:0000313" key="3">
    <source>
        <dbReference type="EMBL" id="GET31322.1"/>
    </source>
</evidence>
<dbReference type="OrthoDB" id="59486at2"/>
<evidence type="ECO:0000259" key="1">
    <source>
        <dbReference type="Pfam" id="PF12904"/>
    </source>
</evidence>
<comment type="caution">
    <text evidence="3">The sequence shown here is derived from an EMBL/GenBank/DDBJ whole genome shotgun (WGS) entry which is preliminary data.</text>
</comment>
<dbReference type="Gene3D" id="3.20.20.80">
    <property type="entry name" value="Glycosidases"/>
    <property type="match status" value="1"/>
</dbReference>
<dbReference type="Pfam" id="PF16586">
    <property type="entry name" value="DUF5060"/>
    <property type="match status" value="1"/>
</dbReference>
<dbReference type="InterPro" id="IPR024749">
    <property type="entry name" value="Collagen-bd_put"/>
</dbReference>